<evidence type="ECO:0000313" key="1">
    <source>
        <dbReference type="EMBL" id="KEO71680.1"/>
    </source>
</evidence>
<proteinExistence type="predicted"/>
<comment type="caution">
    <text evidence="1">The sequence shown here is derived from an EMBL/GenBank/DDBJ whole genome shotgun (WGS) entry which is preliminary data.</text>
</comment>
<keyword evidence="2" id="KW-1185">Reference proteome</keyword>
<dbReference type="Pfam" id="PF07377">
    <property type="entry name" value="DUF1493"/>
    <property type="match status" value="1"/>
</dbReference>
<gene>
    <name evidence="1" type="ORF">EL17_23265</name>
</gene>
<dbReference type="AlphaFoldDB" id="A0A074KTV9"/>
<name>A0A074KTV9_9BACT</name>
<reference evidence="1 2" key="1">
    <citation type="submission" date="2014-04" db="EMBL/GenBank/DDBJ databases">
        <title>Characterization and application of a salt tolerant electro-active bacterium.</title>
        <authorList>
            <person name="Yang L."/>
            <person name="Wei S."/>
            <person name="Tay Q.X.M."/>
        </authorList>
    </citation>
    <scope>NUCLEOTIDE SEQUENCE [LARGE SCALE GENOMIC DNA]</scope>
    <source>
        <strain evidence="1 2">LY1</strain>
    </source>
</reference>
<evidence type="ECO:0008006" key="3">
    <source>
        <dbReference type="Google" id="ProtNLM"/>
    </source>
</evidence>
<accession>A0A074KTV9</accession>
<dbReference type="EMBL" id="JMIH01000041">
    <property type="protein sequence ID" value="KEO71680.1"/>
    <property type="molecule type" value="Genomic_DNA"/>
</dbReference>
<dbReference type="Proteomes" id="UP000027821">
    <property type="component" value="Unassembled WGS sequence"/>
</dbReference>
<evidence type="ECO:0000313" key="2">
    <source>
        <dbReference type="Proteomes" id="UP000027821"/>
    </source>
</evidence>
<sequence length="70" mass="7930">MSGDDAGEFIQDFARSFNVDLSEFNFDNYFANEGFNLFSFIYSIIGGDYQPITIGDLEKSAKNGKWIKGR</sequence>
<dbReference type="InterPro" id="IPR010862">
    <property type="entry name" value="DUF1493"/>
</dbReference>
<organism evidence="1 2">
    <name type="scientific">Anditalea andensis</name>
    <dbReference type="NCBI Taxonomy" id="1048983"/>
    <lineage>
        <taxon>Bacteria</taxon>
        <taxon>Pseudomonadati</taxon>
        <taxon>Bacteroidota</taxon>
        <taxon>Cytophagia</taxon>
        <taxon>Cytophagales</taxon>
        <taxon>Cytophagaceae</taxon>
        <taxon>Anditalea</taxon>
    </lineage>
</organism>
<protein>
    <recommendedName>
        <fullName evidence="3">DUF1493 family protein</fullName>
    </recommendedName>
</protein>